<evidence type="ECO:0000259" key="2">
    <source>
        <dbReference type="SMART" id="SM00343"/>
    </source>
</evidence>
<feature type="compositionally biased region" description="Polar residues" evidence="1">
    <location>
        <begin position="176"/>
        <end position="194"/>
    </location>
</feature>
<reference evidence="3" key="2">
    <citation type="submission" date="2018-07" db="EMBL/GenBank/DDBJ databases">
        <authorList>
            <person name="Mckenzie S.K."/>
            <person name="Kronauer D.J.C."/>
        </authorList>
    </citation>
    <scope>NUCLEOTIDE SEQUENCE</scope>
    <source>
        <strain evidence="3">Clonal line C1</strain>
    </source>
</reference>
<feature type="domain" description="CCHC-type" evidence="2">
    <location>
        <begin position="137"/>
        <end position="153"/>
    </location>
</feature>
<dbReference type="SMART" id="SM00343">
    <property type="entry name" value="ZnF_C2HC"/>
    <property type="match status" value="5"/>
</dbReference>
<proteinExistence type="predicted"/>
<dbReference type="InterPro" id="IPR050195">
    <property type="entry name" value="Primate_lentivir_Gag_pol-like"/>
</dbReference>
<dbReference type="Gene3D" id="4.10.60.10">
    <property type="entry name" value="Zinc finger, CCHC-type"/>
    <property type="match status" value="3"/>
</dbReference>
<name>A0A3L8DVY8_OOCBI</name>
<accession>A0A3L8DVY8</accession>
<sequence>MGHAASNCRKIIKPDLGNEILICQICKKRGHSAEKCRLRDPQSRAAINVTQANTIICQICSKPGHSAKTCGSNLENSQRISVICQWCEKLGHSANNCWKKQNSEPNSKPRIACQLCNNYGHVAKDCRLKLPQKDSPSCRYCKEQGHLIENCQLRIINNNKRNGNSQGNYNGPLKTGAQQGTEQAPRPSTSQQPK</sequence>
<dbReference type="AlphaFoldDB" id="A0A3L8DVY8"/>
<dbReference type="PANTHER" id="PTHR40389">
    <property type="entry name" value="ENDOGENOUS RETROVIRUS GROUP K MEMBER 24 GAG POLYPROTEIN-RELATED"/>
    <property type="match status" value="1"/>
</dbReference>
<organism evidence="3">
    <name type="scientific">Ooceraea biroi</name>
    <name type="common">Clonal raider ant</name>
    <name type="synonym">Cerapachys biroi</name>
    <dbReference type="NCBI Taxonomy" id="2015173"/>
    <lineage>
        <taxon>Eukaryota</taxon>
        <taxon>Metazoa</taxon>
        <taxon>Ecdysozoa</taxon>
        <taxon>Arthropoda</taxon>
        <taxon>Hexapoda</taxon>
        <taxon>Insecta</taxon>
        <taxon>Pterygota</taxon>
        <taxon>Neoptera</taxon>
        <taxon>Endopterygota</taxon>
        <taxon>Hymenoptera</taxon>
        <taxon>Apocrita</taxon>
        <taxon>Aculeata</taxon>
        <taxon>Formicoidea</taxon>
        <taxon>Formicidae</taxon>
        <taxon>Dorylinae</taxon>
        <taxon>Ooceraea</taxon>
    </lineage>
</organism>
<dbReference type="Pfam" id="PF00098">
    <property type="entry name" value="zf-CCHC"/>
    <property type="match status" value="1"/>
</dbReference>
<feature type="domain" description="CCHC-type" evidence="2">
    <location>
        <begin position="83"/>
        <end position="99"/>
    </location>
</feature>
<evidence type="ECO:0000256" key="1">
    <source>
        <dbReference type="SAM" id="MobiDB-lite"/>
    </source>
</evidence>
<dbReference type="EMBL" id="QOIP01000003">
    <property type="protein sequence ID" value="RLU24591.1"/>
    <property type="molecule type" value="Genomic_DNA"/>
</dbReference>
<dbReference type="PANTHER" id="PTHR40389:SF3">
    <property type="entry name" value="IGE-BINDING PROTEIN"/>
    <property type="match status" value="1"/>
</dbReference>
<comment type="caution">
    <text evidence="3">The sequence shown here is derived from an EMBL/GenBank/DDBJ whole genome shotgun (WGS) entry which is preliminary data.</text>
</comment>
<feature type="region of interest" description="Disordered" evidence="1">
    <location>
        <begin position="162"/>
        <end position="194"/>
    </location>
</feature>
<dbReference type="InterPro" id="IPR001878">
    <property type="entry name" value="Znf_CCHC"/>
</dbReference>
<dbReference type="GO" id="GO:0008270">
    <property type="term" value="F:zinc ion binding"/>
    <property type="evidence" value="ECO:0007669"/>
    <property type="project" value="InterPro"/>
</dbReference>
<feature type="domain" description="CCHC-type" evidence="2">
    <location>
        <begin position="112"/>
        <end position="128"/>
    </location>
</feature>
<dbReference type="GO" id="GO:0003676">
    <property type="term" value="F:nucleic acid binding"/>
    <property type="evidence" value="ECO:0007669"/>
    <property type="project" value="InterPro"/>
</dbReference>
<feature type="domain" description="CCHC-type" evidence="2">
    <location>
        <begin position="22"/>
        <end position="38"/>
    </location>
</feature>
<dbReference type="OrthoDB" id="7541924at2759"/>
<reference evidence="3" key="1">
    <citation type="journal article" date="2018" name="Genome Res.">
        <title>The genomic architecture and molecular evolution of ant odorant receptors.</title>
        <authorList>
            <person name="McKenzie S.K."/>
            <person name="Kronauer D.J.C."/>
        </authorList>
    </citation>
    <scope>NUCLEOTIDE SEQUENCE [LARGE SCALE GENOMIC DNA]</scope>
    <source>
        <strain evidence="3">Clonal line C1</strain>
    </source>
</reference>
<evidence type="ECO:0000313" key="3">
    <source>
        <dbReference type="EMBL" id="RLU24591.1"/>
    </source>
</evidence>
<dbReference type="Proteomes" id="UP000279307">
    <property type="component" value="Chromosome 3"/>
</dbReference>
<dbReference type="SUPFAM" id="SSF57756">
    <property type="entry name" value="Retrovirus zinc finger-like domains"/>
    <property type="match status" value="2"/>
</dbReference>
<gene>
    <name evidence="3" type="ORF">DMN91_002680</name>
</gene>
<feature type="domain" description="CCHC-type" evidence="2">
    <location>
        <begin position="56"/>
        <end position="72"/>
    </location>
</feature>
<protein>
    <recommendedName>
        <fullName evidence="2">CCHC-type domain-containing protein</fullName>
    </recommendedName>
</protein>
<dbReference type="InterPro" id="IPR036875">
    <property type="entry name" value="Znf_CCHC_sf"/>
</dbReference>